<dbReference type="Proteomes" id="UP000479000">
    <property type="component" value="Unassembled WGS sequence"/>
</dbReference>
<proteinExistence type="predicted"/>
<accession>A0A6H5HUZ8</accession>
<organism evidence="1 2">
    <name type="scientific">Nesidiocoris tenuis</name>
    <dbReference type="NCBI Taxonomy" id="355587"/>
    <lineage>
        <taxon>Eukaryota</taxon>
        <taxon>Metazoa</taxon>
        <taxon>Ecdysozoa</taxon>
        <taxon>Arthropoda</taxon>
        <taxon>Hexapoda</taxon>
        <taxon>Insecta</taxon>
        <taxon>Pterygota</taxon>
        <taxon>Neoptera</taxon>
        <taxon>Paraneoptera</taxon>
        <taxon>Hemiptera</taxon>
        <taxon>Heteroptera</taxon>
        <taxon>Panheteroptera</taxon>
        <taxon>Cimicomorpha</taxon>
        <taxon>Miridae</taxon>
        <taxon>Dicyphina</taxon>
        <taxon>Nesidiocoris</taxon>
    </lineage>
</organism>
<reference evidence="1 2" key="1">
    <citation type="submission" date="2020-02" db="EMBL/GenBank/DDBJ databases">
        <authorList>
            <person name="Ferguson B K."/>
        </authorList>
    </citation>
    <scope>NUCLEOTIDE SEQUENCE [LARGE SCALE GENOMIC DNA]</scope>
</reference>
<evidence type="ECO:0000313" key="2">
    <source>
        <dbReference type="Proteomes" id="UP000479000"/>
    </source>
</evidence>
<keyword evidence="2" id="KW-1185">Reference proteome</keyword>
<gene>
    <name evidence="1" type="ORF">NTEN_LOCUS22736</name>
</gene>
<name>A0A6H5HUZ8_9HEMI</name>
<dbReference type="EMBL" id="CADCXU010033668">
    <property type="protein sequence ID" value="CAB0019024.1"/>
    <property type="molecule type" value="Genomic_DNA"/>
</dbReference>
<evidence type="ECO:0000313" key="1">
    <source>
        <dbReference type="EMBL" id="CAB0019024.1"/>
    </source>
</evidence>
<dbReference type="AlphaFoldDB" id="A0A6H5HUZ8"/>
<protein>
    <submittedName>
        <fullName evidence="1">Uncharacterized protein</fullName>
    </submittedName>
</protein>
<sequence>MANGTLSRFSRSEYRRDGRAARKFEFWAELVLLRGMRTWRPVQSARRCHLYRRR</sequence>